<sequence length="738" mass="83678">MISEIPLDTQKTGPTPNGTHRLATDLGASLYGVRELPTMQEEQECGGENTKVLFPARKMEEEATHMLEQMTEFIKIAVGGDVRPLRFDVSDPLDQILKGFSDSGGVSGDGIGIGNGECDEEGEASWGVSNASDKVSYDNGSGMKPYWSCNIVESNGAAFLLVHRAISGENSKINWYLSPNVDESVSSVMDWIKATEYLLGEFGLRKYLHYGKRGALFTNVDYRLEQNLRQPAFDWITFDDLPQPGDNIIRDSVASYDPALEVIIFIVLPLDMDNSIAIWERKIKPPKSMQFLLQTEHKIATDELWDQKAEIYDFSEVKRMKRRERGPLDAPPEEPQSSEVPTFTNELYQNLCNLIRQEMIVSPDRKGIDRIQETLEQASNSLRSLNEILALSHSHQFRVQLIELCSDLKILDSSPVRQALQRDEEHIFLQLQRTVSTKGSIRKAVLDLKGNDAENFMDLLQMTLDRYQNDPGFWRGARHLLVKLSEASGIIPASLSIQGVTLLERDAIFGGGFADIYRASYKDKQVALKRMRIFQRGQELHEIHRTFCKEALIWQSLRHPHVLPFLGVDSDTFSPYLCMVSPWMQHGTIMRHLSENKGVDVNKLLWEVAQGLHYLHSQKVVHGDLRGGNILINDEWQACLADFGLTVVSETTLATQTSNGHGSMRWMAPELHDPEFFGFNRFLRTPASDIYAFGCVCLEVCPRNFRRLSRIQGTLIRCIQIELHLQMSPMTVQSCYRF</sequence>
<dbReference type="PROSITE" id="PS50011">
    <property type="entry name" value="PROTEIN_KINASE_DOM"/>
    <property type="match status" value="1"/>
</dbReference>
<dbReference type="SUPFAM" id="SSF56112">
    <property type="entry name" value="Protein kinase-like (PK-like)"/>
    <property type="match status" value="1"/>
</dbReference>
<feature type="domain" description="Protein kinase" evidence="1">
    <location>
        <begin position="502"/>
        <end position="738"/>
    </location>
</feature>
<accession>A0A9P5XVC6</accession>
<organism evidence="2 3">
    <name type="scientific">Collybia nuda</name>
    <dbReference type="NCBI Taxonomy" id="64659"/>
    <lineage>
        <taxon>Eukaryota</taxon>
        <taxon>Fungi</taxon>
        <taxon>Dikarya</taxon>
        <taxon>Basidiomycota</taxon>
        <taxon>Agaricomycotina</taxon>
        <taxon>Agaricomycetes</taxon>
        <taxon>Agaricomycetidae</taxon>
        <taxon>Agaricales</taxon>
        <taxon>Tricholomatineae</taxon>
        <taxon>Clitocybaceae</taxon>
        <taxon>Collybia</taxon>
    </lineage>
</organism>
<dbReference type="InterPro" id="IPR051681">
    <property type="entry name" value="Ser/Thr_Kinases-Pseudokinases"/>
</dbReference>
<reference evidence="2" key="1">
    <citation type="submission" date="2020-11" db="EMBL/GenBank/DDBJ databases">
        <authorList>
            <consortium name="DOE Joint Genome Institute"/>
            <person name="Ahrendt S."/>
            <person name="Riley R."/>
            <person name="Andreopoulos W."/>
            <person name="Labutti K."/>
            <person name="Pangilinan J."/>
            <person name="Ruiz-Duenas F.J."/>
            <person name="Barrasa J.M."/>
            <person name="Sanchez-Garcia M."/>
            <person name="Camarero S."/>
            <person name="Miyauchi S."/>
            <person name="Serrano A."/>
            <person name="Linde D."/>
            <person name="Babiker R."/>
            <person name="Drula E."/>
            <person name="Ayuso-Fernandez I."/>
            <person name="Pacheco R."/>
            <person name="Padilla G."/>
            <person name="Ferreira P."/>
            <person name="Barriuso J."/>
            <person name="Kellner H."/>
            <person name="Castanera R."/>
            <person name="Alfaro M."/>
            <person name="Ramirez L."/>
            <person name="Pisabarro A.G."/>
            <person name="Kuo A."/>
            <person name="Tritt A."/>
            <person name="Lipzen A."/>
            <person name="He G."/>
            <person name="Yan M."/>
            <person name="Ng V."/>
            <person name="Cullen D."/>
            <person name="Martin F."/>
            <person name="Rosso M.-N."/>
            <person name="Henrissat B."/>
            <person name="Hibbett D."/>
            <person name="Martinez A.T."/>
            <person name="Grigoriev I.V."/>
        </authorList>
    </citation>
    <scope>NUCLEOTIDE SEQUENCE</scope>
    <source>
        <strain evidence="2">CBS 247.69</strain>
    </source>
</reference>
<dbReference type="PROSITE" id="PS00109">
    <property type="entry name" value="PROTEIN_KINASE_TYR"/>
    <property type="match status" value="1"/>
</dbReference>
<dbReference type="InterPro" id="IPR000719">
    <property type="entry name" value="Prot_kinase_dom"/>
</dbReference>
<dbReference type="InterPro" id="IPR008266">
    <property type="entry name" value="Tyr_kinase_AS"/>
</dbReference>
<protein>
    <recommendedName>
        <fullName evidence="1">Protein kinase domain-containing protein</fullName>
    </recommendedName>
</protein>
<dbReference type="Proteomes" id="UP000807353">
    <property type="component" value="Unassembled WGS sequence"/>
</dbReference>
<evidence type="ECO:0000313" key="2">
    <source>
        <dbReference type="EMBL" id="KAF9457394.1"/>
    </source>
</evidence>
<dbReference type="AlphaFoldDB" id="A0A9P5XVC6"/>
<dbReference type="InterPro" id="IPR011009">
    <property type="entry name" value="Kinase-like_dom_sf"/>
</dbReference>
<dbReference type="Pfam" id="PF07714">
    <property type="entry name" value="PK_Tyr_Ser-Thr"/>
    <property type="match status" value="1"/>
</dbReference>
<dbReference type="InterPro" id="IPR058258">
    <property type="entry name" value="CcmS-like"/>
</dbReference>
<comment type="caution">
    <text evidence="2">The sequence shown here is derived from an EMBL/GenBank/DDBJ whole genome shotgun (WGS) entry which is preliminary data.</text>
</comment>
<dbReference type="OrthoDB" id="10261027at2759"/>
<dbReference type="EMBL" id="MU150373">
    <property type="protein sequence ID" value="KAF9457394.1"/>
    <property type="molecule type" value="Genomic_DNA"/>
</dbReference>
<dbReference type="Gene3D" id="1.10.510.10">
    <property type="entry name" value="Transferase(Phosphotransferase) domain 1"/>
    <property type="match status" value="1"/>
</dbReference>
<gene>
    <name evidence="2" type="ORF">BDZ94DRAFT_232746</name>
</gene>
<evidence type="ECO:0000259" key="1">
    <source>
        <dbReference type="PROSITE" id="PS50011"/>
    </source>
</evidence>
<dbReference type="InterPro" id="IPR001245">
    <property type="entry name" value="Ser-Thr/Tyr_kinase_cat_dom"/>
</dbReference>
<proteinExistence type="predicted"/>
<dbReference type="Pfam" id="PF26617">
    <property type="entry name" value="CcmS-like"/>
    <property type="match status" value="1"/>
</dbReference>
<keyword evidence="3" id="KW-1185">Reference proteome</keyword>
<dbReference type="GO" id="GO:0004674">
    <property type="term" value="F:protein serine/threonine kinase activity"/>
    <property type="evidence" value="ECO:0007669"/>
    <property type="project" value="TreeGrafter"/>
</dbReference>
<dbReference type="PANTHER" id="PTHR44329:SF214">
    <property type="entry name" value="PROTEIN KINASE DOMAIN-CONTAINING PROTEIN"/>
    <property type="match status" value="1"/>
</dbReference>
<dbReference type="PANTHER" id="PTHR44329">
    <property type="entry name" value="SERINE/THREONINE-PROTEIN KINASE TNNI3K-RELATED"/>
    <property type="match status" value="1"/>
</dbReference>
<name>A0A9P5XVC6_9AGAR</name>
<evidence type="ECO:0000313" key="3">
    <source>
        <dbReference type="Proteomes" id="UP000807353"/>
    </source>
</evidence>
<dbReference type="GO" id="GO:0005524">
    <property type="term" value="F:ATP binding"/>
    <property type="evidence" value="ECO:0007669"/>
    <property type="project" value="InterPro"/>
</dbReference>